<dbReference type="AlphaFoldDB" id="A0AAP0BK65"/>
<keyword evidence="8" id="KW-0539">Nucleus</keyword>
<evidence type="ECO:0000256" key="2">
    <source>
        <dbReference type="ARBA" id="ARBA00011233"/>
    </source>
</evidence>
<feature type="domain" description="HSF-type DNA-binding" evidence="10">
    <location>
        <begin position="44"/>
        <end position="143"/>
    </location>
</feature>
<dbReference type="InterPro" id="IPR000232">
    <property type="entry name" value="HSF_DNA-bd"/>
</dbReference>
<evidence type="ECO:0000256" key="7">
    <source>
        <dbReference type="ARBA" id="ARBA00023163"/>
    </source>
</evidence>
<name>A0AAP0BK65_9ASPA</name>
<dbReference type="PANTHER" id="PTHR10015">
    <property type="entry name" value="HEAT SHOCK TRANSCRIPTION FACTOR"/>
    <property type="match status" value="1"/>
</dbReference>
<dbReference type="Pfam" id="PF00447">
    <property type="entry name" value="HSF_DNA-bind"/>
    <property type="match status" value="1"/>
</dbReference>
<reference evidence="11 12" key="1">
    <citation type="journal article" date="2022" name="Nat. Plants">
        <title>Genomes of leafy and leafless Platanthera orchids illuminate the evolution of mycoheterotrophy.</title>
        <authorList>
            <person name="Li M.H."/>
            <person name="Liu K.W."/>
            <person name="Li Z."/>
            <person name="Lu H.C."/>
            <person name="Ye Q.L."/>
            <person name="Zhang D."/>
            <person name="Wang J.Y."/>
            <person name="Li Y.F."/>
            <person name="Zhong Z.M."/>
            <person name="Liu X."/>
            <person name="Yu X."/>
            <person name="Liu D.K."/>
            <person name="Tu X.D."/>
            <person name="Liu B."/>
            <person name="Hao Y."/>
            <person name="Liao X.Y."/>
            <person name="Jiang Y.T."/>
            <person name="Sun W.H."/>
            <person name="Chen J."/>
            <person name="Chen Y.Q."/>
            <person name="Ai Y."/>
            <person name="Zhai J.W."/>
            <person name="Wu S.S."/>
            <person name="Zhou Z."/>
            <person name="Hsiao Y.Y."/>
            <person name="Wu W.L."/>
            <person name="Chen Y.Y."/>
            <person name="Lin Y.F."/>
            <person name="Hsu J.L."/>
            <person name="Li C.Y."/>
            <person name="Wang Z.W."/>
            <person name="Zhao X."/>
            <person name="Zhong W.Y."/>
            <person name="Ma X.K."/>
            <person name="Ma L."/>
            <person name="Huang J."/>
            <person name="Chen G.Z."/>
            <person name="Huang M.Z."/>
            <person name="Huang L."/>
            <person name="Peng D.H."/>
            <person name="Luo Y.B."/>
            <person name="Zou S.Q."/>
            <person name="Chen S.P."/>
            <person name="Lan S."/>
            <person name="Tsai W.C."/>
            <person name="Van de Peer Y."/>
            <person name="Liu Z.J."/>
        </authorList>
    </citation>
    <scope>NUCLEOTIDE SEQUENCE [LARGE SCALE GENOMIC DNA]</scope>
    <source>
        <strain evidence="11">Lor287</strain>
    </source>
</reference>
<dbReference type="GO" id="GO:0005634">
    <property type="term" value="C:nucleus"/>
    <property type="evidence" value="ECO:0007669"/>
    <property type="project" value="UniProtKB-SubCell"/>
</dbReference>
<dbReference type="PRINTS" id="PR00056">
    <property type="entry name" value="HSFDOMAIN"/>
</dbReference>
<proteinExistence type="inferred from homology"/>
<dbReference type="GO" id="GO:0034605">
    <property type="term" value="P:cellular response to heat"/>
    <property type="evidence" value="ECO:0007669"/>
    <property type="project" value="TreeGrafter"/>
</dbReference>
<comment type="caution">
    <text evidence="11">The sequence shown here is derived from an EMBL/GenBank/DDBJ whole genome shotgun (WGS) entry which is preliminary data.</text>
</comment>
<dbReference type="SUPFAM" id="SSF46785">
    <property type="entry name" value="Winged helix' DNA-binding domain"/>
    <property type="match status" value="1"/>
</dbReference>
<dbReference type="Proteomes" id="UP001418222">
    <property type="component" value="Unassembled WGS sequence"/>
</dbReference>
<dbReference type="GO" id="GO:0006357">
    <property type="term" value="P:regulation of transcription by RNA polymerase II"/>
    <property type="evidence" value="ECO:0007669"/>
    <property type="project" value="TreeGrafter"/>
</dbReference>
<evidence type="ECO:0000313" key="11">
    <source>
        <dbReference type="EMBL" id="KAK8942665.1"/>
    </source>
</evidence>
<protein>
    <submittedName>
        <fullName evidence="11">Heat stress transcription factor A-2</fullName>
    </submittedName>
</protein>
<evidence type="ECO:0000256" key="6">
    <source>
        <dbReference type="ARBA" id="ARBA00023125"/>
    </source>
</evidence>
<evidence type="ECO:0000256" key="1">
    <source>
        <dbReference type="ARBA" id="ARBA00004123"/>
    </source>
</evidence>
<gene>
    <name evidence="11" type="primary">HSFA2</name>
    <name evidence="11" type="ORF">KSP39_PZI009018</name>
</gene>
<dbReference type="InterPro" id="IPR036388">
    <property type="entry name" value="WH-like_DNA-bd_sf"/>
</dbReference>
<dbReference type="GO" id="GO:0000978">
    <property type="term" value="F:RNA polymerase II cis-regulatory region sequence-specific DNA binding"/>
    <property type="evidence" value="ECO:0007669"/>
    <property type="project" value="TreeGrafter"/>
</dbReference>
<evidence type="ECO:0000256" key="9">
    <source>
        <dbReference type="RuleBase" id="RU004020"/>
    </source>
</evidence>
<dbReference type="FunFam" id="1.10.10.10:FF:000037">
    <property type="entry name" value="Heat stress transcription factor B-4"/>
    <property type="match status" value="1"/>
</dbReference>
<dbReference type="Gene3D" id="1.10.10.10">
    <property type="entry name" value="Winged helix-like DNA-binding domain superfamily/Winged helix DNA-binding domain"/>
    <property type="match status" value="1"/>
</dbReference>
<keyword evidence="12" id="KW-1185">Reference proteome</keyword>
<keyword evidence="6" id="KW-0238">DNA-binding</keyword>
<sequence length="161" mass="17666">MALLRSIVKDEFPEEYAPAAISSVSGVLESSAAPKALEGLLQTGPPPFLTKTYDVVDDPITDQVVSWSGTNNSFVVRDPHTFSSTLLPRYFKHSNFSSFIRQLNTYNDIAATVESRQKLRSGKKQRWRCRREMRSILTARGAADAVDGVVNGISCGGGDVR</sequence>
<dbReference type="PANTHER" id="PTHR10015:SF322">
    <property type="entry name" value="HEAT STRESS TRANSCRIPTION FACTOR A-7A"/>
    <property type="match status" value="1"/>
</dbReference>
<comment type="subcellular location">
    <subcellularLocation>
        <location evidence="1">Nucleus</location>
    </subcellularLocation>
</comment>
<keyword evidence="7" id="KW-0804">Transcription</keyword>
<evidence type="ECO:0000256" key="4">
    <source>
        <dbReference type="ARBA" id="ARBA00023015"/>
    </source>
</evidence>
<dbReference type="GO" id="GO:0003700">
    <property type="term" value="F:DNA-binding transcription factor activity"/>
    <property type="evidence" value="ECO:0007669"/>
    <property type="project" value="InterPro"/>
</dbReference>
<keyword evidence="5" id="KW-0346">Stress response</keyword>
<keyword evidence="4" id="KW-0805">Transcription regulation</keyword>
<comment type="similarity">
    <text evidence="9">Belongs to the HSF family.</text>
</comment>
<dbReference type="EMBL" id="JBBWWQ010000007">
    <property type="protein sequence ID" value="KAK8942665.1"/>
    <property type="molecule type" value="Genomic_DNA"/>
</dbReference>
<organism evidence="11 12">
    <name type="scientific">Platanthera zijinensis</name>
    <dbReference type="NCBI Taxonomy" id="2320716"/>
    <lineage>
        <taxon>Eukaryota</taxon>
        <taxon>Viridiplantae</taxon>
        <taxon>Streptophyta</taxon>
        <taxon>Embryophyta</taxon>
        <taxon>Tracheophyta</taxon>
        <taxon>Spermatophyta</taxon>
        <taxon>Magnoliopsida</taxon>
        <taxon>Liliopsida</taxon>
        <taxon>Asparagales</taxon>
        <taxon>Orchidaceae</taxon>
        <taxon>Orchidoideae</taxon>
        <taxon>Orchideae</taxon>
        <taxon>Orchidinae</taxon>
        <taxon>Platanthera</taxon>
    </lineage>
</organism>
<dbReference type="SMART" id="SM00415">
    <property type="entry name" value="HSF"/>
    <property type="match status" value="1"/>
</dbReference>
<evidence type="ECO:0000256" key="8">
    <source>
        <dbReference type="ARBA" id="ARBA00023242"/>
    </source>
</evidence>
<accession>A0AAP0BK65</accession>
<comment type="subunit">
    <text evidence="2">Homotrimer.</text>
</comment>
<evidence type="ECO:0000256" key="3">
    <source>
        <dbReference type="ARBA" id="ARBA00022553"/>
    </source>
</evidence>
<evidence type="ECO:0000313" key="12">
    <source>
        <dbReference type="Proteomes" id="UP001418222"/>
    </source>
</evidence>
<dbReference type="InterPro" id="IPR036390">
    <property type="entry name" value="WH_DNA-bd_sf"/>
</dbReference>
<keyword evidence="3" id="KW-0597">Phosphoprotein</keyword>
<evidence type="ECO:0000256" key="5">
    <source>
        <dbReference type="ARBA" id="ARBA00023016"/>
    </source>
</evidence>
<evidence type="ECO:0000259" key="10">
    <source>
        <dbReference type="SMART" id="SM00415"/>
    </source>
</evidence>